<dbReference type="AlphaFoldDB" id="A0A1H6V1B5"/>
<feature type="compositionally biased region" description="Low complexity" evidence="1">
    <location>
        <begin position="141"/>
        <end position="151"/>
    </location>
</feature>
<reference evidence="4" key="1">
    <citation type="submission" date="2016-10" db="EMBL/GenBank/DDBJ databases">
        <authorList>
            <person name="Varghese N."/>
            <person name="Submissions S."/>
        </authorList>
    </citation>
    <scope>NUCLEOTIDE SEQUENCE [LARGE SCALE GENOMIC DNA]</scope>
    <source>
        <strain evidence="4">LMG 26031</strain>
    </source>
</reference>
<name>A0A1H6V1B5_9BURK</name>
<evidence type="ECO:0000313" key="3">
    <source>
        <dbReference type="EMBL" id="SEI98369.1"/>
    </source>
</evidence>
<organism evidence="3 4">
    <name type="scientific">Paraburkholderia diazotrophica</name>
    <dbReference type="NCBI Taxonomy" id="667676"/>
    <lineage>
        <taxon>Bacteria</taxon>
        <taxon>Pseudomonadati</taxon>
        <taxon>Pseudomonadota</taxon>
        <taxon>Betaproteobacteria</taxon>
        <taxon>Burkholderiales</taxon>
        <taxon>Burkholderiaceae</taxon>
        <taxon>Paraburkholderia</taxon>
    </lineage>
</organism>
<proteinExistence type="predicted"/>
<dbReference type="EMBL" id="FNYE01000005">
    <property type="protein sequence ID" value="SEI98369.1"/>
    <property type="molecule type" value="Genomic_DNA"/>
</dbReference>
<dbReference type="Proteomes" id="UP000198866">
    <property type="component" value="Unassembled WGS sequence"/>
</dbReference>
<feature type="compositionally biased region" description="Basic and acidic residues" evidence="1">
    <location>
        <begin position="96"/>
        <end position="110"/>
    </location>
</feature>
<keyword evidence="2" id="KW-0472">Membrane</keyword>
<evidence type="ECO:0000256" key="2">
    <source>
        <dbReference type="SAM" id="Phobius"/>
    </source>
</evidence>
<keyword evidence="4" id="KW-1185">Reference proteome</keyword>
<protein>
    <submittedName>
        <fullName evidence="3">Uncharacterized protein</fullName>
    </submittedName>
</protein>
<sequence length="182" mass="18643">MGNVPLVRLSNTQMKRLIPSLAPIAVAVCAAAALGGCAYPYGGAPAYGYSDGYYDPYGAPAYGYAEPPVQSSLFLGFGGYSGRDYDHRHWGGWGDHGHDHDRGNGNDHRGPNGGGPHGPPPQTNNPPMNAGGNSGGMHGMRPPVQAGAPQPQGGGNRGGGGPPPARGLSRGEQWNAEGGRPH</sequence>
<keyword evidence="2" id="KW-0812">Transmembrane</keyword>
<accession>A0A1H6V1B5</accession>
<feature type="region of interest" description="Disordered" evidence="1">
    <location>
        <begin position="96"/>
        <end position="182"/>
    </location>
</feature>
<evidence type="ECO:0000256" key="1">
    <source>
        <dbReference type="SAM" id="MobiDB-lite"/>
    </source>
</evidence>
<feature type="transmembrane region" description="Helical" evidence="2">
    <location>
        <begin position="21"/>
        <end position="41"/>
    </location>
</feature>
<keyword evidence="2" id="KW-1133">Transmembrane helix</keyword>
<gene>
    <name evidence="3" type="ORF">SAMN05192539_1005288</name>
</gene>
<evidence type="ECO:0000313" key="4">
    <source>
        <dbReference type="Proteomes" id="UP000198866"/>
    </source>
</evidence>